<dbReference type="PANTHER" id="PTHR36408">
    <property type="entry name" value="TRANSMEMBRANE PROTEIN"/>
    <property type="match status" value="1"/>
</dbReference>
<evidence type="ECO:0000313" key="4">
    <source>
        <dbReference type="Proteomes" id="UP000239649"/>
    </source>
</evidence>
<dbReference type="EMBL" id="LHPF02000006">
    <property type="protein sequence ID" value="PSC73858.1"/>
    <property type="molecule type" value="Genomic_DNA"/>
</dbReference>
<gene>
    <name evidence="3" type="ORF">C2E20_3092</name>
</gene>
<protein>
    <submittedName>
        <fullName evidence="3">Uncharacterized protein</fullName>
    </submittedName>
</protein>
<organism evidence="3 4">
    <name type="scientific">Micractinium conductrix</name>
    <dbReference type="NCBI Taxonomy" id="554055"/>
    <lineage>
        <taxon>Eukaryota</taxon>
        <taxon>Viridiplantae</taxon>
        <taxon>Chlorophyta</taxon>
        <taxon>core chlorophytes</taxon>
        <taxon>Trebouxiophyceae</taxon>
        <taxon>Chlorellales</taxon>
        <taxon>Chlorellaceae</taxon>
        <taxon>Chlorella clade</taxon>
        <taxon>Micractinium</taxon>
    </lineage>
</organism>
<feature type="compositionally biased region" description="Low complexity" evidence="2">
    <location>
        <begin position="569"/>
        <end position="585"/>
    </location>
</feature>
<proteinExistence type="predicted"/>
<feature type="compositionally biased region" description="Low complexity" evidence="2">
    <location>
        <begin position="268"/>
        <end position="303"/>
    </location>
</feature>
<feature type="region of interest" description="Disordered" evidence="2">
    <location>
        <begin position="460"/>
        <end position="612"/>
    </location>
</feature>
<dbReference type="PANTHER" id="PTHR36408:SF1">
    <property type="entry name" value="TRANSMEMBRANE PROTEIN"/>
    <property type="match status" value="1"/>
</dbReference>
<feature type="region of interest" description="Disordered" evidence="2">
    <location>
        <begin position="82"/>
        <end position="112"/>
    </location>
</feature>
<feature type="compositionally biased region" description="Low complexity" evidence="2">
    <location>
        <begin position="402"/>
        <end position="416"/>
    </location>
</feature>
<dbReference type="Proteomes" id="UP000239649">
    <property type="component" value="Unassembled WGS sequence"/>
</dbReference>
<evidence type="ECO:0000256" key="2">
    <source>
        <dbReference type="SAM" id="MobiDB-lite"/>
    </source>
</evidence>
<accession>A0A2P6VIF4</accession>
<evidence type="ECO:0000313" key="3">
    <source>
        <dbReference type="EMBL" id="PSC73858.1"/>
    </source>
</evidence>
<name>A0A2P6VIF4_9CHLO</name>
<feature type="compositionally biased region" description="Low complexity" evidence="2">
    <location>
        <begin position="528"/>
        <end position="545"/>
    </location>
</feature>
<keyword evidence="4" id="KW-1185">Reference proteome</keyword>
<dbReference type="GO" id="GO:0009941">
    <property type="term" value="C:chloroplast envelope"/>
    <property type="evidence" value="ECO:0007669"/>
    <property type="project" value="TreeGrafter"/>
</dbReference>
<sequence length="612" mass="62098">MLSQRLPGPGGLSAPRRSCQRTTPRLGCRAAAGPQRRPVTAPKSQAPAPQLLAVLEAAAVAVAVGGHAAALITAHRTATAAAEPQQQQASSGARRGQRVAAGVASNGASPLAPQPSWLTPGSVWLTLPLVAALALGRLRAWFGDSRTTHPPWPRSPLPTPGKAAVARVLRLEAAAGAQAEQLAALGGQLDKLSIRSRVVGRDIKLPLQQLQALAGQQAEVLVGVVQRMEKLEQDIKETEGLVEALQGVSAKQFGVLLKLLEGQKAAQQAAQQQQRKHGQQAAPVHGQQAAAPQRRQAPQQPAVPAAPRPASPQRADAAQGGQGGGTPPGTDEWGRKVVPLPQAPVVDAPPPPSRRPAADLPRAPPLPNAAPATAMSTGGDGGVLRPLGPSAGPSEATSNAEAAPAGGPRAAAAAAGAGAGAGAAGDDARKPGLGTESMLDILDSDPFFRAEREMIRTFVNQPKKVEKPEVEVLPPLWPQQQPEAPPESPAQRRQRQQVEEWRQRLARSMQVTQLSAALGGPPGDANVSAEAEQGSSSELAAGGAADEPVSGAGANAGQSSNEPAAEAQASGGTAGEASPGGAAAAAPPPGQPGSSDGVSAEQNDDGSTTYRF</sequence>
<feature type="compositionally biased region" description="Low complexity" evidence="2">
    <location>
        <begin position="82"/>
        <end position="105"/>
    </location>
</feature>
<evidence type="ECO:0000256" key="1">
    <source>
        <dbReference type="SAM" id="Coils"/>
    </source>
</evidence>
<feature type="region of interest" description="Disordered" evidence="2">
    <location>
        <begin position="1"/>
        <end position="44"/>
    </location>
</feature>
<reference evidence="3 4" key="1">
    <citation type="journal article" date="2018" name="Plant J.">
        <title>Genome sequences of Chlorella sorokiniana UTEX 1602 and Micractinium conductrix SAG 241.80: implications to maltose excretion by a green alga.</title>
        <authorList>
            <person name="Arriola M.B."/>
            <person name="Velmurugan N."/>
            <person name="Zhang Y."/>
            <person name="Plunkett M.H."/>
            <person name="Hondzo H."/>
            <person name="Barney B.M."/>
        </authorList>
    </citation>
    <scope>NUCLEOTIDE SEQUENCE [LARGE SCALE GENOMIC DNA]</scope>
    <source>
        <strain evidence="3 4">SAG 241.80</strain>
    </source>
</reference>
<feature type="coiled-coil region" evidence="1">
    <location>
        <begin position="221"/>
        <end position="248"/>
    </location>
</feature>
<keyword evidence="1" id="KW-0175">Coiled coil</keyword>
<comment type="caution">
    <text evidence="3">The sequence shown here is derived from an EMBL/GenBank/DDBJ whole genome shotgun (WGS) entry which is preliminary data.</text>
</comment>
<dbReference type="AlphaFoldDB" id="A0A2P6VIF4"/>
<feature type="region of interest" description="Disordered" evidence="2">
    <location>
        <begin position="268"/>
        <end position="438"/>
    </location>
</feature>
<dbReference type="OrthoDB" id="515914at2759"/>